<name>A0ABW2ESW2_9BACI</name>
<gene>
    <name evidence="1" type="ORF">ACFQIC_17000</name>
</gene>
<sequence length="71" mass="8311">MKKDSIKELVTEETQRLFPKYKEAHPSFFYEIVKKVTDDFFDAYVSDTLGSEAHTRELIASELEVIKKALR</sequence>
<organism evidence="1 2">
    <name type="scientific">Halobacillus seohaensis</name>
    <dbReference type="NCBI Taxonomy" id="447421"/>
    <lineage>
        <taxon>Bacteria</taxon>
        <taxon>Bacillati</taxon>
        <taxon>Bacillota</taxon>
        <taxon>Bacilli</taxon>
        <taxon>Bacillales</taxon>
        <taxon>Bacillaceae</taxon>
        <taxon>Halobacillus</taxon>
    </lineage>
</organism>
<proteinExistence type="predicted"/>
<comment type="caution">
    <text evidence="1">The sequence shown here is derived from an EMBL/GenBank/DDBJ whole genome shotgun (WGS) entry which is preliminary data.</text>
</comment>
<dbReference type="Proteomes" id="UP001596410">
    <property type="component" value="Unassembled WGS sequence"/>
</dbReference>
<dbReference type="EMBL" id="JBHSZV010000047">
    <property type="protein sequence ID" value="MFC7063512.1"/>
    <property type="molecule type" value="Genomic_DNA"/>
</dbReference>
<evidence type="ECO:0000313" key="2">
    <source>
        <dbReference type="Proteomes" id="UP001596410"/>
    </source>
</evidence>
<evidence type="ECO:0000313" key="1">
    <source>
        <dbReference type="EMBL" id="MFC7063512.1"/>
    </source>
</evidence>
<reference evidence="2" key="1">
    <citation type="journal article" date="2019" name="Int. J. Syst. Evol. Microbiol.">
        <title>The Global Catalogue of Microorganisms (GCM) 10K type strain sequencing project: providing services to taxonomists for standard genome sequencing and annotation.</title>
        <authorList>
            <consortium name="The Broad Institute Genomics Platform"/>
            <consortium name="The Broad Institute Genome Sequencing Center for Infectious Disease"/>
            <person name="Wu L."/>
            <person name="Ma J."/>
        </authorList>
    </citation>
    <scope>NUCLEOTIDE SEQUENCE [LARGE SCALE GENOMIC DNA]</scope>
    <source>
        <strain evidence="2">CGMCC 4.1621</strain>
    </source>
</reference>
<dbReference type="RefSeq" id="WP_204708623.1">
    <property type="nucleotide sequence ID" value="NZ_JBHSZV010000047.1"/>
</dbReference>
<accession>A0ABW2ESW2</accession>
<protein>
    <submittedName>
        <fullName evidence="1">Uncharacterized protein</fullName>
    </submittedName>
</protein>
<keyword evidence="2" id="KW-1185">Reference proteome</keyword>